<feature type="region of interest" description="Disordered" evidence="1">
    <location>
        <begin position="28"/>
        <end position="53"/>
    </location>
</feature>
<accession>A0A9P7W2Z7</accession>
<dbReference type="EMBL" id="MU250525">
    <property type="protein sequence ID" value="KAG7451629.1"/>
    <property type="molecule type" value="Genomic_DNA"/>
</dbReference>
<evidence type="ECO:0000313" key="4">
    <source>
        <dbReference type="Proteomes" id="UP000812287"/>
    </source>
</evidence>
<evidence type="ECO:0000313" key="3">
    <source>
        <dbReference type="EMBL" id="KAG7451629.1"/>
    </source>
</evidence>
<name>A0A9P7W2Z7_9AGAR</name>
<dbReference type="AlphaFoldDB" id="A0A9P7W2Z7"/>
<reference evidence="3" key="1">
    <citation type="submission" date="2020-11" db="EMBL/GenBank/DDBJ databases">
        <title>Adaptations for nitrogen fixation in a non-lichenized fungal sporocarp promotes dispersal by wood-feeding termites.</title>
        <authorList>
            <consortium name="DOE Joint Genome Institute"/>
            <person name="Koch R.A."/>
            <person name="Yoon G."/>
            <person name="Arayal U."/>
            <person name="Lail K."/>
            <person name="Amirebrahimi M."/>
            <person name="Labutti K."/>
            <person name="Lipzen A."/>
            <person name="Riley R."/>
            <person name="Barry K."/>
            <person name="Henrissat B."/>
            <person name="Grigoriev I.V."/>
            <person name="Herr J.R."/>
            <person name="Aime M.C."/>
        </authorList>
    </citation>
    <scope>NUCLEOTIDE SEQUENCE</scope>
    <source>
        <strain evidence="3">MCA 3950</strain>
    </source>
</reference>
<dbReference type="SUPFAM" id="SSF54695">
    <property type="entry name" value="POZ domain"/>
    <property type="match status" value="1"/>
</dbReference>
<dbReference type="OrthoDB" id="3223751at2759"/>
<dbReference type="InterPro" id="IPR011333">
    <property type="entry name" value="SKP1/BTB/POZ_sf"/>
</dbReference>
<dbReference type="Proteomes" id="UP000812287">
    <property type="component" value="Unassembled WGS sequence"/>
</dbReference>
<protein>
    <recommendedName>
        <fullName evidence="2">BTB domain-containing protein</fullName>
    </recommendedName>
</protein>
<dbReference type="GeneID" id="66106302"/>
<dbReference type="InterPro" id="IPR000210">
    <property type="entry name" value="BTB/POZ_dom"/>
</dbReference>
<dbReference type="Pfam" id="PF00651">
    <property type="entry name" value="BTB"/>
    <property type="match status" value="1"/>
</dbReference>
<dbReference type="PROSITE" id="PS50097">
    <property type="entry name" value="BTB"/>
    <property type="match status" value="1"/>
</dbReference>
<dbReference type="Gene3D" id="3.30.710.10">
    <property type="entry name" value="Potassium Channel Kv1.1, Chain A"/>
    <property type="match status" value="1"/>
</dbReference>
<organism evidence="3 4">
    <name type="scientific">Guyanagaster necrorhizus</name>
    <dbReference type="NCBI Taxonomy" id="856835"/>
    <lineage>
        <taxon>Eukaryota</taxon>
        <taxon>Fungi</taxon>
        <taxon>Dikarya</taxon>
        <taxon>Basidiomycota</taxon>
        <taxon>Agaricomycotina</taxon>
        <taxon>Agaricomycetes</taxon>
        <taxon>Agaricomycetidae</taxon>
        <taxon>Agaricales</taxon>
        <taxon>Marasmiineae</taxon>
        <taxon>Physalacriaceae</taxon>
        <taxon>Guyanagaster</taxon>
    </lineage>
</organism>
<dbReference type="CDD" id="cd18186">
    <property type="entry name" value="BTB_POZ_ZBTB_KLHL-like"/>
    <property type="match status" value="1"/>
</dbReference>
<comment type="caution">
    <text evidence="3">The sequence shown here is derived from an EMBL/GenBank/DDBJ whole genome shotgun (WGS) entry which is preliminary data.</text>
</comment>
<evidence type="ECO:0000259" key="2">
    <source>
        <dbReference type="PROSITE" id="PS50097"/>
    </source>
</evidence>
<dbReference type="RefSeq" id="XP_043045129.1">
    <property type="nucleotide sequence ID" value="XM_043184005.1"/>
</dbReference>
<keyword evidence="4" id="KW-1185">Reference proteome</keyword>
<gene>
    <name evidence="3" type="ORF">BT62DRAFT_916590</name>
</gene>
<proteinExistence type="predicted"/>
<feature type="domain" description="BTB" evidence="2">
    <location>
        <begin position="60"/>
        <end position="130"/>
    </location>
</feature>
<evidence type="ECO:0000256" key="1">
    <source>
        <dbReference type="SAM" id="MobiDB-lite"/>
    </source>
</evidence>
<sequence>MNEKDLDKMTDDDQVENLWIEAFGSVDSDENLEAPPHGANSAPSTSPPPVTRNQKFYFDDDMMIFIVGRELFRIHRYFLARESEFFRTMFSCPPGTEGPEGISDDKPIPIGAGATREEFECVLDYIFHRR</sequence>